<dbReference type="PROSITE" id="PS51549">
    <property type="entry name" value="DM13"/>
    <property type="match status" value="1"/>
</dbReference>
<accession>A0AAW7IEI0</accession>
<proteinExistence type="predicted"/>
<name>A0AAW7IEI0_9GAMM</name>
<dbReference type="InterPro" id="IPR019545">
    <property type="entry name" value="DM13_domain"/>
</dbReference>
<evidence type="ECO:0000313" key="3">
    <source>
        <dbReference type="Proteomes" id="UP001168216"/>
    </source>
</evidence>
<dbReference type="RefSeq" id="WP_290023144.1">
    <property type="nucleotide sequence ID" value="NZ_JAOPLV010000018.1"/>
</dbReference>
<comment type="caution">
    <text evidence="2">The sequence shown here is derived from an EMBL/GenBank/DDBJ whole genome shotgun (WGS) entry which is preliminary data.</text>
</comment>
<evidence type="ECO:0000313" key="2">
    <source>
        <dbReference type="EMBL" id="MDM5142568.1"/>
    </source>
</evidence>
<feature type="domain" description="DM13" evidence="1">
    <location>
        <begin position="53"/>
        <end position="158"/>
    </location>
</feature>
<dbReference type="Pfam" id="PF10517">
    <property type="entry name" value="DM13"/>
    <property type="match status" value="1"/>
</dbReference>
<reference evidence="2" key="1">
    <citation type="submission" date="2023-08" db="EMBL/GenBank/DDBJ databases">
        <title>WGS of Aeromonas isolates.</title>
        <authorList>
            <person name="Lee H."/>
        </authorList>
    </citation>
    <scope>NUCLEOTIDE SEQUENCE</scope>
    <source>
        <strain evidence="2">SL22</strain>
    </source>
</reference>
<evidence type="ECO:0000259" key="1">
    <source>
        <dbReference type="PROSITE" id="PS51549"/>
    </source>
</evidence>
<dbReference type="AlphaFoldDB" id="A0AAW7IEI0"/>
<organism evidence="2 3">
    <name type="scientific">Aeromonas bestiarum</name>
    <dbReference type="NCBI Taxonomy" id="105751"/>
    <lineage>
        <taxon>Bacteria</taxon>
        <taxon>Pseudomonadati</taxon>
        <taxon>Pseudomonadota</taxon>
        <taxon>Gammaproteobacteria</taxon>
        <taxon>Aeromonadales</taxon>
        <taxon>Aeromonadaceae</taxon>
        <taxon>Aeromonas</taxon>
    </lineage>
</organism>
<dbReference type="EMBL" id="JAOPLV010000018">
    <property type="protein sequence ID" value="MDM5142568.1"/>
    <property type="molecule type" value="Genomic_DNA"/>
</dbReference>
<protein>
    <submittedName>
        <fullName evidence="2">DM13 domain-containing protein</fullName>
    </submittedName>
</protein>
<gene>
    <name evidence="2" type="ORF">OB959_22715</name>
</gene>
<dbReference type="Proteomes" id="UP001168216">
    <property type="component" value="Unassembled WGS sequence"/>
</dbReference>
<sequence length="159" mass="17400">MQRKTLALLLTTHLLVGAAGFAAGIYALPILIAPAAPSSEQVAASQQLATYNGTFRRDLKESDRLHWGEGQVSVGPDAISLMGKLAPGPDYQLYLSPEFVETEADFARLKSRMVLVGPVKTFDNFIVPLPANIDPARYDSVIVWCETFGQFITAARYRQ</sequence>